<reference evidence="2 3" key="1">
    <citation type="submission" date="2024-01" db="EMBL/GenBank/DDBJ databases">
        <title>A draft genome for a cacao thread blight-causing isolate of Paramarasmius palmivorus.</title>
        <authorList>
            <person name="Baruah I.K."/>
            <person name="Bukari Y."/>
            <person name="Amoako-Attah I."/>
            <person name="Meinhardt L.W."/>
            <person name="Bailey B.A."/>
            <person name="Cohen S.P."/>
        </authorList>
    </citation>
    <scope>NUCLEOTIDE SEQUENCE [LARGE SCALE GENOMIC DNA]</scope>
    <source>
        <strain evidence="2 3">GH-12</strain>
    </source>
</reference>
<sequence>IIPWAALATGILARPASVTTRRSEVAKGSLYERALSPADEETINRVEELSKKKGISMAKVSLAWVASKVVSPVVGISSQQRIEDNVVDGSELTEEEIGYLEEPYVPKAVRGHR</sequence>
<evidence type="ECO:0000259" key="1">
    <source>
        <dbReference type="Pfam" id="PF00248"/>
    </source>
</evidence>
<evidence type="ECO:0000313" key="2">
    <source>
        <dbReference type="EMBL" id="KAK7033539.1"/>
    </source>
</evidence>
<dbReference type="EMBL" id="JAYKXP010000061">
    <property type="protein sequence ID" value="KAK7033539.1"/>
    <property type="molecule type" value="Genomic_DNA"/>
</dbReference>
<feature type="non-terminal residue" evidence="2">
    <location>
        <position position="1"/>
    </location>
</feature>
<dbReference type="Pfam" id="PF00248">
    <property type="entry name" value="Aldo_ket_red"/>
    <property type="match status" value="1"/>
</dbReference>
<dbReference type="PANTHER" id="PTHR43364">
    <property type="entry name" value="NADH-SPECIFIC METHYLGLYOXAL REDUCTASE-RELATED"/>
    <property type="match status" value="1"/>
</dbReference>
<organism evidence="2 3">
    <name type="scientific">Paramarasmius palmivorus</name>
    <dbReference type="NCBI Taxonomy" id="297713"/>
    <lineage>
        <taxon>Eukaryota</taxon>
        <taxon>Fungi</taxon>
        <taxon>Dikarya</taxon>
        <taxon>Basidiomycota</taxon>
        <taxon>Agaricomycotina</taxon>
        <taxon>Agaricomycetes</taxon>
        <taxon>Agaricomycetidae</taxon>
        <taxon>Agaricales</taxon>
        <taxon>Marasmiineae</taxon>
        <taxon>Marasmiaceae</taxon>
        <taxon>Paramarasmius</taxon>
    </lineage>
</organism>
<dbReference type="AlphaFoldDB" id="A0AAW0C421"/>
<dbReference type="Proteomes" id="UP001383192">
    <property type="component" value="Unassembled WGS sequence"/>
</dbReference>
<protein>
    <recommendedName>
        <fullName evidence="1">NADP-dependent oxidoreductase domain-containing protein</fullName>
    </recommendedName>
</protein>
<dbReference type="PANTHER" id="PTHR43364:SF15">
    <property type="entry name" value="ARYL-ALCOHOL DEHYDROGENASE AAD16-RELATED"/>
    <property type="match status" value="1"/>
</dbReference>
<accession>A0AAW0C421</accession>
<dbReference type="Gene3D" id="3.20.20.100">
    <property type="entry name" value="NADP-dependent oxidoreductase domain"/>
    <property type="match status" value="1"/>
</dbReference>
<evidence type="ECO:0000313" key="3">
    <source>
        <dbReference type="Proteomes" id="UP001383192"/>
    </source>
</evidence>
<feature type="domain" description="NADP-dependent oxidoreductase" evidence="1">
    <location>
        <begin position="1"/>
        <end position="102"/>
    </location>
</feature>
<keyword evidence="3" id="KW-1185">Reference proteome</keyword>
<comment type="caution">
    <text evidence="2">The sequence shown here is derived from an EMBL/GenBank/DDBJ whole genome shotgun (WGS) entry which is preliminary data.</text>
</comment>
<name>A0AAW0C421_9AGAR</name>
<gene>
    <name evidence="2" type="ORF">VNI00_012763</name>
</gene>
<proteinExistence type="predicted"/>
<dbReference type="InterPro" id="IPR050523">
    <property type="entry name" value="AKR_Detox_Biosynth"/>
</dbReference>
<dbReference type="InterPro" id="IPR036812">
    <property type="entry name" value="NAD(P)_OxRdtase_dom_sf"/>
</dbReference>
<dbReference type="InterPro" id="IPR023210">
    <property type="entry name" value="NADP_OxRdtase_dom"/>
</dbReference>
<dbReference type="SUPFAM" id="SSF51430">
    <property type="entry name" value="NAD(P)-linked oxidoreductase"/>
    <property type="match status" value="1"/>
</dbReference>